<evidence type="ECO:0000256" key="2">
    <source>
        <dbReference type="ARBA" id="ARBA00023315"/>
    </source>
</evidence>
<dbReference type="EMBL" id="JACHXA010000001">
    <property type="protein sequence ID" value="MBB3064059.1"/>
    <property type="molecule type" value="Genomic_DNA"/>
</dbReference>
<dbReference type="GO" id="GO:0016747">
    <property type="term" value="F:acyltransferase activity, transferring groups other than amino-acyl groups"/>
    <property type="evidence" value="ECO:0007669"/>
    <property type="project" value="InterPro"/>
</dbReference>
<reference evidence="4 5" key="1">
    <citation type="submission" date="2020-08" db="EMBL/GenBank/DDBJ databases">
        <title>Genomic Encyclopedia of Type Strains, Phase III (KMG-III): the genomes of soil and plant-associated and newly described type strains.</title>
        <authorList>
            <person name="Whitman W."/>
        </authorList>
    </citation>
    <scope>NUCLEOTIDE SEQUENCE [LARGE SCALE GENOMIC DNA]</scope>
    <source>
        <strain evidence="4 5">CECT 8803</strain>
    </source>
</reference>
<sequence length="187" mass="20476">MSERLSVIEPLTAVERIESLSGRDLHDLCDATEAAIDAGGGFGWLSPPPRQTLETYWKGVLLVPERKLFVARLDKVIAGSAQLQRNARNNEAQAEVGQITSHFLAPWARGHGLAGQMIEAIEAAARAAGVKVLNLDVRETQERAIQVYQSLGFKQWGHHPRYARADGTWVGGLYFTKSLDQEEGSAA</sequence>
<dbReference type="PROSITE" id="PS51186">
    <property type="entry name" value="GNAT"/>
    <property type="match status" value="1"/>
</dbReference>
<evidence type="ECO:0000259" key="3">
    <source>
        <dbReference type="PROSITE" id="PS51186"/>
    </source>
</evidence>
<dbReference type="PANTHER" id="PTHR43877:SF2">
    <property type="entry name" value="AMINOALKYLPHOSPHONATE N-ACETYLTRANSFERASE-RELATED"/>
    <property type="match status" value="1"/>
</dbReference>
<comment type="caution">
    <text evidence="4">The sequence shown here is derived from an EMBL/GenBank/DDBJ whole genome shotgun (WGS) entry which is preliminary data.</text>
</comment>
<keyword evidence="1 4" id="KW-0808">Transferase</keyword>
<evidence type="ECO:0000313" key="4">
    <source>
        <dbReference type="EMBL" id="MBB3064059.1"/>
    </source>
</evidence>
<dbReference type="Gene3D" id="3.40.630.30">
    <property type="match status" value="1"/>
</dbReference>
<keyword evidence="5" id="KW-1185">Reference proteome</keyword>
<dbReference type="SUPFAM" id="SSF55729">
    <property type="entry name" value="Acyl-CoA N-acyltransferases (Nat)"/>
    <property type="match status" value="1"/>
</dbReference>
<evidence type="ECO:0000313" key="5">
    <source>
        <dbReference type="Proteomes" id="UP000581135"/>
    </source>
</evidence>
<dbReference type="InterPro" id="IPR016181">
    <property type="entry name" value="Acyl_CoA_acyltransferase"/>
</dbReference>
<feature type="domain" description="N-acetyltransferase" evidence="3">
    <location>
        <begin position="15"/>
        <end position="180"/>
    </location>
</feature>
<dbReference type="InterPro" id="IPR000182">
    <property type="entry name" value="GNAT_dom"/>
</dbReference>
<keyword evidence="2" id="KW-0012">Acyltransferase</keyword>
<gene>
    <name evidence="4" type="ORF">FHR98_000324</name>
</gene>
<name>A0A839SQ41_9PROT</name>
<dbReference type="Pfam" id="PF00583">
    <property type="entry name" value="Acetyltransf_1"/>
    <property type="match status" value="1"/>
</dbReference>
<organism evidence="4 5">
    <name type="scientific">Limibacillus halophilus</name>
    <dbReference type="NCBI Taxonomy" id="1579333"/>
    <lineage>
        <taxon>Bacteria</taxon>
        <taxon>Pseudomonadati</taxon>
        <taxon>Pseudomonadota</taxon>
        <taxon>Alphaproteobacteria</taxon>
        <taxon>Rhodospirillales</taxon>
        <taxon>Rhodovibrionaceae</taxon>
        <taxon>Limibacillus</taxon>
    </lineage>
</organism>
<dbReference type="AlphaFoldDB" id="A0A839SQ41"/>
<dbReference type="Proteomes" id="UP000581135">
    <property type="component" value="Unassembled WGS sequence"/>
</dbReference>
<accession>A0A839SQ41</accession>
<dbReference type="InterPro" id="IPR050832">
    <property type="entry name" value="Bact_Acetyltransf"/>
</dbReference>
<proteinExistence type="predicted"/>
<protein>
    <submittedName>
        <fullName evidence="4">RimJ/RimL family protein N-acetyltransferase</fullName>
    </submittedName>
</protein>
<dbReference type="PANTHER" id="PTHR43877">
    <property type="entry name" value="AMINOALKYLPHOSPHONATE N-ACETYLTRANSFERASE-RELATED-RELATED"/>
    <property type="match status" value="1"/>
</dbReference>
<dbReference type="RefSeq" id="WP_183414877.1">
    <property type="nucleotide sequence ID" value="NZ_JACHXA010000001.1"/>
</dbReference>
<evidence type="ECO:0000256" key="1">
    <source>
        <dbReference type="ARBA" id="ARBA00022679"/>
    </source>
</evidence>